<keyword evidence="1" id="KW-0472">Membrane</keyword>
<organism evidence="2 3">
    <name type="scientific">Hypericibacter terrae</name>
    <dbReference type="NCBI Taxonomy" id="2602015"/>
    <lineage>
        <taxon>Bacteria</taxon>
        <taxon>Pseudomonadati</taxon>
        <taxon>Pseudomonadota</taxon>
        <taxon>Alphaproteobacteria</taxon>
        <taxon>Rhodospirillales</taxon>
        <taxon>Dongiaceae</taxon>
        <taxon>Hypericibacter</taxon>
    </lineage>
</organism>
<keyword evidence="1" id="KW-0812">Transmembrane</keyword>
<dbReference type="KEGG" id="htq:FRZ44_30920"/>
<feature type="transmembrane region" description="Helical" evidence="1">
    <location>
        <begin position="12"/>
        <end position="34"/>
    </location>
</feature>
<reference evidence="2 3" key="1">
    <citation type="submission" date="2019-08" db="EMBL/GenBank/DDBJ databases">
        <title>Hyperibacter terrae gen. nov., sp. nov. and Hyperibacter viscosus sp. nov., two new members in the family Rhodospirillaceae isolated from the rhizosphere of Hypericum perforatum.</title>
        <authorList>
            <person name="Noviana Z."/>
        </authorList>
    </citation>
    <scope>NUCLEOTIDE SEQUENCE [LARGE SCALE GENOMIC DNA]</scope>
    <source>
        <strain evidence="2 3">R5913</strain>
    </source>
</reference>
<evidence type="ECO:0000256" key="1">
    <source>
        <dbReference type="SAM" id="Phobius"/>
    </source>
</evidence>
<protein>
    <submittedName>
        <fullName evidence="2">Uncharacterized protein</fullName>
    </submittedName>
</protein>
<dbReference type="EMBL" id="CP042906">
    <property type="protein sequence ID" value="QEX17789.1"/>
    <property type="molecule type" value="Genomic_DNA"/>
</dbReference>
<evidence type="ECO:0000313" key="3">
    <source>
        <dbReference type="Proteomes" id="UP000326202"/>
    </source>
</evidence>
<accession>A0A5J6MKB9</accession>
<sequence length="114" mass="11832">MKIPPSTGPALVGVLVGAVAVMILGFSFGGWMLGSSAQKMADQRSAVAVIDALVPFCVTQSKADPTGSAKLVELQAITSTYERRDFIMKAGWATTPPTEAPNSDLAMACSKVLS</sequence>
<dbReference type="AlphaFoldDB" id="A0A5J6MKB9"/>
<keyword evidence="3" id="KW-1185">Reference proteome</keyword>
<dbReference type="Proteomes" id="UP000326202">
    <property type="component" value="Chromosome"/>
</dbReference>
<proteinExistence type="predicted"/>
<name>A0A5J6MKB9_9PROT</name>
<dbReference type="OrthoDB" id="5514977at2"/>
<evidence type="ECO:0000313" key="2">
    <source>
        <dbReference type="EMBL" id="QEX17789.1"/>
    </source>
</evidence>
<keyword evidence="1" id="KW-1133">Transmembrane helix</keyword>
<gene>
    <name evidence="2" type="ORF">FRZ44_30920</name>
</gene>
<dbReference type="RefSeq" id="WP_151178008.1">
    <property type="nucleotide sequence ID" value="NZ_CP042906.1"/>
</dbReference>